<keyword evidence="1" id="KW-0472">Membrane</keyword>
<keyword evidence="1" id="KW-1133">Transmembrane helix</keyword>
<evidence type="ECO:0000313" key="3">
    <source>
        <dbReference type="Proteomes" id="UP001233999"/>
    </source>
</evidence>
<feature type="non-terminal residue" evidence="2">
    <location>
        <position position="1"/>
    </location>
</feature>
<feature type="transmembrane region" description="Helical" evidence="1">
    <location>
        <begin position="82"/>
        <end position="103"/>
    </location>
</feature>
<reference evidence="2" key="1">
    <citation type="journal article" date="2023" name="IScience">
        <title>Live-bearing cockroach genome reveals convergent evolutionary mechanisms linked to viviparity in insects and beyond.</title>
        <authorList>
            <person name="Fouks B."/>
            <person name="Harrison M.C."/>
            <person name="Mikhailova A.A."/>
            <person name="Marchal E."/>
            <person name="English S."/>
            <person name="Carruthers M."/>
            <person name="Jennings E.C."/>
            <person name="Chiamaka E.L."/>
            <person name="Frigard R.A."/>
            <person name="Pippel M."/>
            <person name="Attardo G.M."/>
            <person name="Benoit J.B."/>
            <person name="Bornberg-Bauer E."/>
            <person name="Tobe S.S."/>
        </authorList>
    </citation>
    <scope>NUCLEOTIDE SEQUENCE</scope>
    <source>
        <strain evidence="2">Stay&amp;Tobe</strain>
    </source>
</reference>
<proteinExistence type="predicted"/>
<accession>A0AAD8E6I8</accession>
<evidence type="ECO:0000313" key="2">
    <source>
        <dbReference type="EMBL" id="KAJ9578382.1"/>
    </source>
</evidence>
<feature type="non-terminal residue" evidence="2">
    <location>
        <position position="106"/>
    </location>
</feature>
<keyword evidence="1" id="KW-0812">Transmembrane</keyword>
<feature type="transmembrane region" description="Helical" evidence="1">
    <location>
        <begin position="12"/>
        <end position="38"/>
    </location>
</feature>
<dbReference type="EMBL" id="JASPKZ010008884">
    <property type="protein sequence ID" value="KAJ9578382.1"/>
    <property type="molecule type" value="Genomic_DNA"/>
</dbReference>
<sequence length="106" mass="12120">HITSSKVKSPKLDFTVTFLFVNIKVIQIFKIFCIYLNYCKLFLCSTLSYEETPLFRQSPVIQFRPHLLKQADLYSFPLLQSAASAILHLLIFAGNAIGMGLYFPRA</sequence>
<dbReference type="Proteomes" id="UP001233999">
    <property type="component" value="Unassembled WGS sequence"/>
</dbReference>
<organism evidence="2 3">
    <name type="scientific">Diploptera punctata</name>
    <name type="common">Pacific beetle cockroach</name>
    <dbReference type="NCBI Taxonomy" id="6984"/>
    <lineage>
        <taxon>Eukaryota</taxon>
        <taxon>Metazoa</taxon>
        <taxon>Ecdysozoa</taxon>
        <taxon>Arthropoda</taxon>
        <taxon>Hexapoda</taxon>
        <taxon>Insecta</taxon>
        <taxon>Pterygota</taxon>
        <taxon>Neoptera</taxon>
        <taxon>Polyneoptera</taxon>
        <taxon>Dictyoptera</taxon>
        <taxon>Blattodea</taxon>
        <taxon>Blaberoidea</taxon>
        <taxon>Blaberidae</taxon>
        <taxon>Diplopterinae</taxon>
        <taxon>Diploptera</taxon>
    </lineage>
</organism>
<evidence type="ECO:0000256" key="1">
    <source>
        <dbReference type="SAM" id="Phobius"/>
    </source>
</evidence>
<keyword evidence="3" id="KW-1185">Reference proteome</keyword>
<gene>
    <name evidence="2" type="ORF">L9F63_005388</name>
</gene>
<dbReference type="AlphaFoldDB" id="A0AAD8E6I8"/>
<reference evidence="2" key="2">
    <citation type="submission" date="2023-05" db="EMBL/GenBank/DDBJ databases">
        <authorList>
            <person name="Fouks B."/>
        </authorList>
    </citation>
    <scope>NUCLEOTIDE SEQUENCE</scope>
    <source>
        <strain evidence="2">Stay&amp;Tobe</strain>
        <tissue evidence="2">Testes</tissue>
    </source>
</reference>
<comment type="caution">
    <text evidence="2">The sequence shown here is derived from an EMBL/GenBank/DDBJ whole genome shotgun (WGS) entry which is preliminary data.</text>
</comment>
<protein>
    <submittedName>
        <fullName evidence="2">Uncharacterized protein</fullName>
    </submittedName>
</protein>
<name>A0AAD8E6I8_DIPPU</name>